<evidence type="ECO:0000256" key="3">
    <source>
        <dbReference type="ARBA" id="ARBA00022490"/>
    </source>
</evidence>
<evidence type="ECO:0000256" key="4">
    <source>
        <dbReference type="ARBA" id="ARBA00022722"/>
    </source>
</evidence>
<dbReference type="Pfam" id="PF17876">
    <property type="entry name" value="CSD2"/>
    <property type="match status" value="1"/>
</dbReference>
<dbReference type="GO" id="GO:0008859">
    <property type="term" value="F:exoribonuclease II activity"/>
    <property type="evidence" value="ECO:0007669"/>
    <property type="project" value="UniProtKB-UniRule"/>
</dbReference>
<name>A0A9D1PYA8_9FIRM</name>
<keyword evidence="5 8" id="KW-0378">Hydrolase</keyword>
<dbReference type="PANTHER" id="PTHR23355">
    <property type="entry name" value="RIBONUCLEASE"/>
    <property type="match status" value="1"/>
</dbReference>
<evidence type="ECO:0000256" key="9">
    <source>
        <dbReference type="SAM" id="MobiDB-lite"/>
    </source>
</evidence>
<evidence type="ECO:0000313" key="11">
    <source>
        <dbReference type="EMBL" id="HIW01839.1"/>
    </source>
</evidence>
<dbReference type="InterPro" id="IPR012340">
    <property type="entry name" value="NA-bd_OB-fold"/>
</dbReference>
<feature type="domain" description="S1 motif" evidence="10">
    <location>
        <begin position="575"/>
        <end position="652"/>
    </location>
</feature>
<reference evidence="11" key="1">
    <citation type="journal article" date="2021" name="PeerJ">
        <title>Extensive microbial diversity within the chicken gut microbiome revealed by metagenomics and culture.</title>
        <authorList>
            <person name="Gilroy R."/>
            <person name="Ravi A."/>
            <person name="Getino M."/>
            <person name="Pursley I."/>
            <person name="Horton D.L."/>
            <person name="Alikhan N.F."/>
            <person name="Baker D."/>
            <person name="Gharbi K."/>
            <person name="Hall N."/>
            <person name="Watson M."/>
            <person name="Adriaenssens E.M."/>
            <person name="Foster-Nyarko E."/>
            <person name="Jarju S."/>
            <person name="Secka A."/>
            <person name="Antonio M."/>
            <person name="Oren A."/>
            <person name="Chaudhuri R.R."/>
            <person name="La Ragione R."/>
            <person name="Hildebrand F."/>
            <person name="Pallen M.J."/>
        </authorList>
    </citation>
    <scope>NUCLEOTIDE SEQUENCE</scope>
    <source>
        <strain evidence="11">12435</strain>
    </source>
</reference>
<dbReference type="InterPro" id="IPR004476">
    <property type="entry name" value="RNase_II/RNase_R"/>
</dbReference>
<dbReference type="Pfam" id="PF00773">
    <property type="entry name" value="RNB"/>
    <property type="match status" value="1"/>
</dbReference>
<dbReference type="Gene3D" id="2.40.50.140">
    <property type="entry name" value="Nucleic acid-binding proteins"/>
    <property type="match status" value="2"/>
</dbReference>
<dbReference type="CDD" id="cd04471">
    <property type="entry name" value="S1_RNase_R"/>
    <property type="match status" value="1"/>
</dbReference>
<comment type="function">
    <text evidence="8">3'-5' exoribonuclease that releases 5'-nucleoside monophosphates and is involved in maturation of structured RNAs.</text>
</comment>
<dbReference type="Pfam" id="PF08206">
    <property type="entry name" value="OB_RNB"/>
    <property type="match status" value="1"/>
</dbReference>
<dbReference type="Pfam" id="PF00575">
    <property type="entry name" value="S1"/>
    <property type="match status" value="1"/>
</dbReference>
<dbReference type="GO" id="GO:0003723">
    <property type="term" value="F:RNA binding"/>
    <property type="evidence" value="ECO:0007669"/>
    <property type="project" value="UniProtKB-UniRule"/>
</dbReference>
<dbReference type="InterPro" id="IPR011129">
    <property type="entry name" value="CSD"/>
</dbReference>
<keyword evidence="4 8" id="KW-0540">Nuclease</keyword>
<feature type="compositionally biased region" description="Basic residues" evidence="9">
    <location>
        <begin position="672"/>
        <end position="682"/>
    </location>
</feature>
<sequence>MNKKKRKYSEFAAHGKHSRGKRGKRAGVIVTGTYRGTGKGYAFLTPDDGGEDLFIPGFALGGALNGDKVSAEVFTEGGKSEAHVLEVLQQTTVYVVGTYAVGNSGSEVIVPDDGKTCKLFVIESIADGCRKPKEGSKVVGLPLERDGDILYGELVEVIGDPGAKNTDLLSVARTFGLDDRFPPEVQAAVHRVPMTLSKKEISGREDFRGDPIVTVDAPDAKDLDDAICVKRRGNEYVLYVHIADVSYYVKERSPIDREALKRGTSVYFPGCVFPMLPTELSNGICSLNPGQDRLTLSCVINIDKRGRMSASRIVKGVIKTIKRMDYDTVAAIVEGDEKAREENADVCEMLDTAKELADILHGLRMRKGSIEFDIPEPKLTLDENGVCTNVELYEHKVSHMMIEEFMLAANETVAETFDSLKVPFVYRVHEAPPEDKRSAFIDYLATLGLKFDGKEPHEYADLLEKVKGTPDERAVSRTALRAMSKAKYSTKDLGHFGLALKHYCHFTSPIRRYPDLQDHRLITEFIARSGKGMKRYGPIAEEAASRSSAREQIALSAERRITDIKKAEFMKAHIGEEFEGNVSSVTEWGAFVELPNCVEGLIRKESMGADPVYDEKRRIIMCEGEMWNIGKPVRVVCFAVENGKVDFVLAARKNDTAAEEKSGEEPPAEKKPRAKKRADKTE</sequence>
<feature type="region of interest" description="Disordered" evidence="9">
    <location>
        <begin position="1"/>
        <end position="22"/>
    </location>
</feature>
<evidence type="ECO:0000256" key="8">
    <source>
        <dbReference type="HAMAP-Rule" id="MF_01895"/>
    </source>
</evidence>
<comment type="catalytic activity">
    <reaction evidence="1 8">
        <text>Exonucleolytic cleavage in the 3'- to 5'-direction to yield nucleoside 5'-phosphates.</text>
        <dbReference type="EC" id="3.1.13.1"/>
    </reaction>
</comment>
<dbReference type="SMART" id="SM00955">
    <property type="entry name" value="RNB"/>
    <property type="match status" value="1"/>
</dbReference>
<dbReference type="HAMAP" id="MF_01895">
    <property type="entry name" value="RNase_R"/>
    <property type="match status" value="1"/>
</dbReference>
<dbReference type="NCBIfam" id="TIGR02063">
    <property type="entry name" value="RNase_R"/>
    <property type="match status" value="1"/>
</dbReference>
<dbReference type="InterPro" id="IPR050180">
    <property type="entry name" value="RNR_Ribonuclease"/>
</dbReference>
<dbReference type="SMART" id="SM00357">
    <property type="entry name" value="CSP"/>
    <property type="match status" value="1"/>
</dbReference>
<organism evidence="11 12">
    <name type="scientific">Candidatus Protoclostridium stercorigallinarum</name>
    <dbReference type="NCBI Taxonomy" id="2838741"/>
    <lineage>
        <taxon>Bacteria</taxon>
        <taxon>Bacillati</taxon>
        <taxon>Bacillota</taxon>
        <taxon>Clostridia</taxon>
        <taxon>Candidatus Protoclostridium</taxon>
    </lineage>
</organism>
<keyword evidence="7 8" id="KW-0694">RNA-binding</keyword>
<keyword evidence="6 8" id="KW-0269">Exonuclease</keyword>
<feature type="region of interest" description="Disordered" evidence="9">
    <location>
        <begin position="655"/>
        <end position="682"/>
    </location>
</feature>
<evidence type="ECO:0000313" key="12">
    <source>
        <dbReference type="Proteomes" id="UP000823990"/>
    </source>
</evidence>
<dbReference type="PANTHER" id="PTHR23355:SF9">
    <property type="entry name" value="DIS3-LIKE EXONUCLEASE 2"/>
    <property type="match status" value="1"/>
</dbReference>
<accession>A0A9D1PYA8</accession>
<gene>
    <name evidence="8 11" type="primary">rnr</name>
    <name evidence="11" type="ORF">H9892_00640</name>
</gene>
<dbReference type="SUPFAM" id="SSF50249">
    <property type="entry name" value="Nucleic acid-binding proteins"/>
    <property type="match status" value="3"/>
</dbReference>
<evidence type="ECO:0000256" key="1">
    <source>
        <dbReference type="ARBA" id="ARBA00001849"/>
    </source>
</evidence>
<comment type="caution">
    <text evidence="11">The sequence shown here is derived from an EMBL/GenBank/DDBJ whole genome shotgun (WGS) entry which is preliminary data.</text>
</comment>
<dbReference type="PROSITE" id="PS50126">
    <property type="entry name" value="S1"/>
    <property type="match status" value="1"/>
</dbReference>
<feature type="compositionally biased region" description="Basic and acidic residues" evidence="9">
    <location>
        <begin position="655"/>
        <end position="671"/>
    </location>
</feature>
<evidence type="ECO:0000256" key="6">
    <source>
        <dbReference type="ARBA" id="ARBA00022839"/>
    </source>
</evidence>
<reference evidence="11" key="2">
    <citation type="submission" date="2021-04" db="EMBL/GenBank/DDBJ databases">
        <authorList>
            <person name="Gilroy R."/>
        </authorList>
    </citation>
    <scope>NUCLEOTIDE SEQUENCE</scope>
    <source>
        <strain evidence="11">12435</strain>
    </source>
</reference>
<dbReference type="AlphaFoldDB" id="A0A9D1PYA8"/>
<dbReference type="GO" id="GO:0006402">
    <property type="term" value="P:mRNA catabolic process"/>
    <property type="evidence" value="ECO:0007669"/>
    <property type="project" value="TreeGrafter"/>
</dbReference>
<proteinExistence type="inferred from homology"/>
<evidence type="ECO:0000256" key="5">
    <source>
        <dbReference type="ARBA" id="ARBA00022801"/>
    </source>
</evidence>
<dbReference type="NCBIfam" id="TIGR00358">
    <property type="entry name" value="3_prime_RNase"/>
    <property type="match status" value="1"/>
</dbReference>
<dbReference type="InterPro" id="IPR011805">
    <property type="entry name" value="RNase_R"/>
</dbReference>
<dbReference type="InterPro" id="IPR040476">
    <property type="entry name" value="CSD2"/>
</dbReference>
<protein>
    <recommendedName>
        <fullName evidence="8">Ribonuclease R</fullName>
        <shortName evidence="8">RNase R</shortName>
        <ecNumber evidence="8">3.1.13.1</ecNumber>
    </recommendedName>
</protein>
<keyword evidence="3 8" id="KW-0963">Cytoplasm</keyword>
<comment type="similarity">
    <text evidence="8">Belongs to the RNR ribonuclease family. RNase R subfamily.</text>
</comment>
<dbReference type="InterPro" id="IPR001900">
    <property type="entry name" value="RNase_II/R"/>
</dbReference>
<evidence type="ECO:0000256" key="7">
    <source>
        <dbReference type="ARBA" id="ARBA00022884"/>
    </source>
</evidence>
<dbReference type="InterPro" id="IPR013223">
    <property type="entry name" value="RNase_B_OB_dom"/>
</dbReference>
<dbReference type="EMBL" id="DXHS01000010">
    <property type="protein sequence ID" value="HIW01839.1"/>
    <property type="molecule type" value="Genomic_DNA"/>
</dbReference>
<dbReference type="InterPro" id="IPR003029">
    <property type="entry name" value="S1_domain"/>
</dbReference>
<evidence type="ECO:0000259" key="10">
    <source>
        <dbReference type="PROSITE" id="PS50126"/>
    </source>
</evidence>
<dbReference type="GO" id="GO:0005829">
    <property type="term" value="C:cytosol"/>
    <property type="evidence" value="ECO:0007669"/>
    <property type="project" value="TreeGrafter"/>
</dbReference>
<dbReference type="Proteomes" id="UP000823990">
    <property type="component" value="Unassembled WGS sequence"/>
</dbReference>
<dbReference type="EC" id="3.1.13.1" evidence="8"/>
<evidence type="ECO:0000256" key="2">
    <source>
        <dbReference type="ARBA" id="ARBA00004496"/>
    </source>
</evidence>
<comment type="subcellular location">
    <subcellularLocation>
        <location evidence="2 8">Cytoplasm</location>
    </subcellularLocation>
</comment>